<keyword evidence="3" id="KW-1185">Reference proteome</keyword>
<name>A0A371K565_9GAMM</name>
<feature type="signal peptide" evidence="1">
    <location>
        <begin position="1"/>
        <end position="24"/>
    </location>
</feature>
<dbReference type="AlphaFoldDB" id="A0A371K565"/>
<gene>
    <name evidence="2" type="ORF">DX914_07840</name>
</gene>
<dbReference type="OrthoDB" id="6026915at2"/>
<comment type="caution">
    <text evidence="2">The sequence shown here is derived from an EMBL/GenBank/DDBJ whole genome shotgun (WGS) entry which is preliminary data.</text>
</comment>
<evidence type="ECO:0008006" key="4">
    <source>
        <dbReference type="Google" id="ProtNLM"/>
    </source>
</evidence>
<evidence type="ECO:0000256" key="1">
    <source>
        <dbReference type="SAM" id="SignalP"/>
    </source>
</evidence>
<evidence type="ECO:0000313" key="2">
    <source>
        <dbReference type="EMBL" id="RDZ29000.1"/>
    </source>
</evidence>
<evidence type="ECO:0000313" key="3">
    <source>
        <dbReference type="Proteomes" id="UP000264492"/>
    </source>
</evidence>
<keyword evidence="1" id="KW-0732">Signal</keyword>
<accession>A0A371K565</accession>
<dbReference type="EMBL" id="QTSU01000001">
    <property type="protein sequence ID" value="RDZ29000.1"/>
    <property type="molecule type" value="Genomic_DNA"/>
</dbReference>
<protein>
    <recommendedName>
        <fullName evidence="4">Surface antigen domain-containing protein</fullName>
    </recommendedName>
</protein>
<dbReference type="RefSeq" id="WP_115858434.1">
    <property type="nucleotide sequence ID" value="NZ_QTSU01000001.1"/>
</dbReference>
<proteinExistence type="predicted"/>
<reference evidence="2 3" key="1">
    <citation type="submission" date="2018-08" db="EMBL/GenBank/DDBJ databases">
        <title>Lysobacter sp. zong2l5, whole genome shotgun sequence.</title>
        <authorList>
            <person name="Zhang X."/>
            <person name="Feng G."/>
            <person name="Zhu H."/>
        </authorList>
    </citation>
    <scope>NUCLEOTIDE SEQUENCE [LARGE SCALE GENOMIC DNA]</scope>
    <source>
        <strain evidence="3">zong2l5</strain>
    </source>
</reference>
<organism evidence="2 3">
    <name type="scientific">Lysobacter silvisoli</name>
    <dbReference type="NCBI Taxonomy" id="2293254"/>
    <lineage>
        <taxon>Bacteria</taxon>
        <taxon>Pseudomonadati</taxon>
        <taxon>Pseudomonadota</taxon>
        <taxon>Gammaproteobacteria</taxon>
        <taxon>Lysobacterales</taxon>
        <taxon>Lysobacteraceae</taxon>
        <taxon>Lysobacter</taxon>
    </lineage>
</organism>
<feature type="chain" id="PRO_5017077272" description="Surface antigen domain-containing protein" evidence="1">
    <location>
        <begin position="25"/>
        <end position="156"/>
    </location>
</feature>
<sequence>MKHSNHRVALLAAALLCLPSIAAAAPPPDATSRVAVCNSGYFAEMSLDFGNTGTTATVVAKAHLVSSPVGPFPPKPPYFNVYASASHRPDAASAWSSNDQQSDGYDSYPAQPARAQKSMFRTPTCELAGSAVVSVHCPSGQWEYKTLDRVWVGCGL</sequence>
<dbReference type="Proteomes" id="UP000264492">
    <property type="component" value="Unassembled WGS sequence"/>
</dbReference>